<dbReference type="RefSeq" id="XP_024700954.1">
    <property type="nucleotide sequence ID" value="XM_024843008.1"/>
</dbReference>
<feature type="transmembrane region" description="Helical" evidence="1">
    <location>
        <begin position="83"/>
        <end position="111"/>
    </location>
</feature>
<keyword evidence="3" id="KW-1185">Reference proteome</keyword>
<evidence type="ECO:0000256" key="1">
    <source>
        <dbReference type="SAM" id="Phobius"/>
    </source>
</evidence>
<proteinExistence type="predicted"/>
<protein>
    <submittedName>
        <fullName evidence="2">Uncharacterized protein</fullName>
    </submittedName>
</protein>
<keyword evidence="1" id="KW-0472">Membrane</keyword>
<evidence type="ECO:0000313" key="2">
    <source>
        <dbReference type="EMBL" id="PLB45652.1"/>
    </source>
</evidence>
<dbReference type="EMBL" id="MSFO01000007">
    <property type="protein sequence ID" value="PLB45652.1"/>
    <property type="molecule type" value="Genomic_DNA"/>
</dbReference>
<dbReference type="Proteomes" id="UP000234275">
    <property type="component" value="Unassembled WGS sequence"/>
</dbReference>
<keyword evidence="1" id="KW-0812">Transmembrane</keyword>
<reference evidence="2 3" key="1">
    <citation type="submission" date="2016-12" db="EMBL/GenBank/DDBJ databases">
        <title>The genomes of Aspergillus section Nigri reveals drivers in fungal speciation.</title>
        <authorList>
            <consortium name="DOE Joint Genome Institute"/>
            <person name="Vesth T.C."/>
            <person name="Nybo J."/>
            <person name="Theobald S."/>
            <person name="Brandl J."/>
            <person name="Frisvad J.C."/>
            <person name="Nielsen K.F."/>
            <person name="Lyhne E.K."/>
            <person name="Kogle M.E."/>
            <person name="Kuo A."/>
            <person name="Riley R."/>
            <person name="Clum A."/>
            <person name="Nolan M."/>
            <person name="Lipzen A."/>
            <person name="Salamov A."/>
            <person name="Henrissat B."/>
            <person name="Wiebenga A."/>
            <person name="De Vries R.P."/>
            <person name="Grigoriev I.V."/>
            <person name="Mortensen U.H."/>
            <person name="Andersen M.R."/>
            <person name="Baker S.E."/>
        </authorList>
    </citation>
    <scope>NUCLEOTIDE SEQUENCE [LARGE SCALE GENOMIC DNA]</scope>
    <source>
        <strain evidence="2 3">IBT 23096</strain>
    </source>
</reference>
<dbReference type="VEuPathDB" id="FungiDB:P170DRAFT_248539"/>
<name>A0A2I2FYE5_9EURO</name>
<sequence length="113" mass="12899">MSRAKGKSPNPDPIPKLYYGHRTSSFLLSFGLAPGYRCFFFSVCLLFRCFFSRLFSLPAYGTGMEEVYFHFHFHFSSVLKPRVLVLQVLPMLMPCWAVPCFLPCAAVLAMICE</sequence>
<dbReference type="AlphaFoldDB" id="A0A2I2FYE5"/>
<organism evidence="2 3">
    <name type="scientific">Aspergillus steynii IBT 23096</name>
    <dbReference type="NCBI Taxonomy" id="1392250"/>
    <lineage>
        <taxon>Eukaryota</taxon>
        <taxon>Fungi</taxon>
        <taxon>Dikarya</taxon>
        <taxon>Ascomycota</taxon>
        <taxon>Pezizomycotina</taxon>
        <taxon>Eurotiomycetes</taxon>
        <taxon>Eurotiomycetidae</taxon>
        <taxon>Eurotiales</taxon>
        <taxon>Aspergillaceae</taxon>
        <taxon>Aspergillus</taxon>
        <taxon>Aspergillus subgen. Circumdati</taxon>
    </lineage>
</organism>
<keyword evidence="1" id="KW-1133">Transmembrane helix</keyword>
<comment type="caution">
    <text evidence="2">The sequence shown here is derived from an EMBL/GenBank/DDBJ whole genome shotgun (WGS) entry which is preliminary data.</text>
</comment>
<gene>
    <name evidence="2" type="ORF">P170DRAFT_248539</name>
</gene>
<dbReference type="GeneID" id="36550707"/>
<evidence type="ECO:0000313" key="3">
    <source>
        <dbReference type="Proteomes" id="UP000234275"/>
    </source>
</evidence>
<feature type="transmembrane region" description="Helical" evidence="1">
    <location>
        <begin position="26"/>
        <end position="47"/>
    </location>
</feature>
<accession>A0A2I2FYE5</accession>